<dbReference type="InterPro" id="IPR011047">
    <property type="entry name" value="Quinoprotein_ADH-like_sf"/>
</dbReference>
<dbReference type="RefSeq" id="WP_128250351.1">
    <property type="nucleotide sequence ID" value="NZ_CP034951.1"/>
</dbReference>
<dbReference type="AlphaFoldDB" id="A0A410G3Y4"/>
<sequence length="532" mass="58983">MNNYPYTQVGLYLIPILFLCNSHSKAQEIQWEKSYGGLHSEYLMDAQPTADYGFILAGSSLSGKTGNKEQENINNLDYWIWKMDERGDLDWQKSFGGMGADFLSSITNTRDGGFILAGSSNSLKGGDKIEDCFGNEDYWIIKLNAKGDEEWQVTIGGSGRDIVKEIHQTKDGGYIVGGSSESGVSGNKTSPHFGSLDYWIVKLDPNGVIEWQRTSGGKLMDQLESILPTKDEGFIVGGWSNSPISGNKNEESFGEGDYWIIKLNKYGEMEWQRTLGGESDDHLSVLLECKEGGYLAGGNSRSNTSGSKAKSNGKGTDFWIIKLTETGEIEWQNTYDFGETDVLTSITQNEERDYLIGGHAKTENIGLSRSDKKGINDYIALKITITGEEKWKQTVGSTGEDNLRKLFETRDGGYLLAGTSGGEASRDKNTGKGKKDFWVVKLKDEDKMKERERFEGLEAFPNPTTTFTNVIVNHDFDSGDARVYDISGKLIQFFTIKNRTVPIDLQGLSVGVYIVTITTNVATESVKILKRD</sequence>
<dbReference type="Pfam" id="PF18962">
    <property type="entry name" value="Por_Secre_tail"/>
    <property type="match status" value="1"/>
</dbReference>
<feature type="domain" description="Secretion system C-terminal sorting" evidence="2">
    <location>
        <begin position="460"/>
        <end position="527"/>
    </location>
</feature>
<evidence type="ECO:0000313" key="3">
    <source>
        <dbReference type="EMBL" id="QAA81977.1"/>
    </source>
</evidence>
<reference evidence="3 4" key="1">
    <citation type="submission" date="2019-01" db="EMBL/GenBank/DDBJ databases">
        <title>Complete genome sequencing of Aequorivita sp. H23M31.</title>
        <authorList>
            <person name="Bae J.-W."/>
        </authorList>
    </citation>
    <scope>NUCLEOTIDE SEQUENCE [LARGE SCALE GENOMIC DNA]</scope>
    <source>
        <strain evidence="3 4">H23M31</strain>
    </source>
</reference>
<dbReference type="Proteomes" id="UP000285517">
    <property type="component" value="Chromosome"/>
</dbReference>
<dbReference type="SUPFAM" id="SSF50998">
    <property type="entry name" value="Quinoprotein alcohol dehydrogenase-like"/>
    <property type="match status" value="1"/>
</dbReference>
<dbReference type="EMBL" id="CP034951">
    <property type="protein sequence ID" value="QAA81977.1"/>
    <property type="molecule type" value="Genomic_DNA"/>
</dbReference>
<organism evidence="3 4">
    <name type="scientific">Aequorivita ciconiae</name>
    <dbReference type="NCBI Taxonomy" id="2494375"/>
    <lineage>
        <taxon>Bacteria</taxon>
        <taxon>Pseudomonadati</taxon>
        <taxon>Bacteroidota</taxon>
        <taxon>Flavobacteriia</taxon>
        <taxon>Flavobacteriales</taxon>
        <taxon>Flavobacteriaceae</taxon>
        <taxon>Aequorivita</taxon>
    </lineage>
</organism>
<evidence type="ECO:0000256" key="1">
    <source>
        <dbReference type="ARBA" id="ARBA00022729"/>
    </source>
</evidence>
<dbReference type="InterPro" id="IPR026444">
    <property type="entry name" value="Secre_tail"/>
</dbReference>
<evidence type="ECO:0000313" key="4">
    <source>
        <dbReference type="Proteomes" id="UP000285517"/>
    </source>
</evidence>
<dbReference type="PANTHER" id="PTHR42754:SF1">
    <property type="entry name" value="LIPOPROTEIN"/>
    <property type="match status" value="1"/>
</dbReference>
<protein>
    <submittedName>
        <fullName evidence="3">T9SS type A sorting domain-containing protein</fullName>
    </submittedName>
</protein>
<keyword evidence="4" id="KW-1185">Reference proteome</keyword>
<dbReference type="PANTHER" id="PTHR42754">
    <property type="entry name" value="ENDOGLUCANASE"/>
    <property type="match status" value="1"/>
</dbReference>
<dbReference type="NCBIfam" id="TIGR04183">
    <property type="entry name" value="Por_Secre_tail"/>
    <property type="match status" value="1"/>
</dbReference>
<keyword evidence="1" id="KW-0732">Signal</keyword>
<name>A0A410G3Y4_9FLAO</name>
<dbReference type="OrthoDB" id="9811934at2"/>
<proteinExistence type="predicted"/>
<gene>
    <name evidence="3" type="ORF">EI546_09685</name>
</gene>
<evidence type="ECO:0000259" key="2">
    <source>
        <dbReference type="Pfam" id="PF18962"/>
    </source>
</evidence>
<dbReference type="KEGG" id="aev:EI546_09685"/>
<accession>A0A410G3Y4</accession>